<dbReference type="EMBL" id="JRYO01000008">
    <property type="protein sequence ID" value="KHE94154.1"/>
    <property type="molecule type" value="Genomic_DNA"/>
</dbReference>
<organism evidence="1 2">
    <name type="scientific">Candidatus Scalindua brodae</name>
    <dbReference type="NCBI Taxonomy" id="237368"/>
    <lineage>
        <taxon>Bacteria</taxon>
        <taxon>Pseudomonadati</taxon>
        <taxon>Planctomycetota</taxon>
        <taxon>Candidatus Brocadiia</taxon>
        <taxon>Candidatus Brocadiales</taxon>
        <taxon>Candidatus Scalinduaceae</taxon>
        <taxon>Candidatus Scalindua</taxon>
    </lineage>
</organism>
<dbReference type="AlphaFoldDB" id="A0A0B0ENG3"/>
<dbReference type="Gene3D" id="3.40.50.2000">
    <property type="entry name" value="Glycogen Phosphorylase B"/>
    <property type="match status" value="1"/>
</dbReference>
<gene>
    <name evidence="1" type="ORF">SCABRO_00074</name>
</gene>
<dbReference type="Proteomes" id="UP000030652">
    <property type="component" value="Unassembled WGS sequence"/>
</dbReference>
<accession>A0A0B0ENG3</accession>
<proteinExistence type="predicted"/>
<dbReference type="eggNOG" id="COG0438">
    <property type="taxonomic scope" value="Bacteria"/>
</dbReference>
<comment type="caution">
    <text evidence="1">The sequence shown here is derived from an EMBL/GenBank/DDBJ whole genome shotgun (WGS) entry which is preliminary data.</text>
</comment>
<evidence type="ECO:0000313" key="1">
    <source>
        <dbReference type="EMBL" id="KHE94154.1"/>
    </source>
</evidence>
<sequence length="109" mass="12468">MWLFPDTLLKGLKKNYGRDSDLIYPPVDCSYFKPGSANENFYLMVSPLAPNKRVDIAVEAFNAIALPLIVIGSGQEEKKIKKKWLVKISNLWDGSQMRQLENTMLIVRH</sequence>
<reference evidence="1 2" key="1">
    <citation type="submission" date="2014-10" db="EMBL/GenBank/DDBJ databases">
        <title>Draft genome of anammox bacterium scalindua brodae, obtained using differential coverage binning of sequence data from two enrichment reactors.</title>
        <authorList>
            <person name="Speth D.R."/>
            <person name="Russ L."/>
            <person name="Kartal B."/>
            <person name="Op den Camp H.J."/>
            <person name="Dutilh B.E."/>
            <person name="Jetten M.S."/>
        </authorList>
    </citation>
    <scope>NUCLEOTIDE SEQUENCE [LARGE SCALE GENOMIC DNA]</scope>
    <source>
        <strain evidence="1">RU1</strain>
    </source>
</reference>
<dbReference type="SUPFAM" id="SSF53756">
    <property type="entry name" value="UDP-Glycosyltransferase/glycogen phosphorylase"/>
    <property type="match status" value="1"/>
</dbReference>
<name>A0A0B0ENG3_9BACT</name>
<evidence type="ECO:0000313" key="2">
    <source>
        <dbReference type="Proteomes" id="UP000030652"/>
    </source>
</evidence>
<protein>
    <submittedName>
        <fullName evidence="1">Uncharacterized protein</fullName>
    </submittedName>
</protein>